<accession>A0A2A2T354</accession>
<dbReference type="Gene3D" id="1.20.1420.20">
    <property type="entry name" value="M75 peptidase, HXXE motif"/>
    <property type="match status" value="1"/>
</dbReference>
<dbReference type="InterPro" id="IPR034981">
    <property type="entry name" value="Imelysin-like_EfeO/Algp7"/>
</dbReference>
<dbReference type="InterPro" id="IPR018976">
    <property type="entry name" value="Imelysin-like"/>
</dbReference>
<evidence type="ECO:0000256" key="1">
    <source>
        <dbReference type="ARBA" id="ARBA00004196"/>
    </source>
</evidence>
<evidence type="ECO:0000313" key="6">
    <source>
        <dbReference type="EMBL" id="PAX15905.1"/>
    </source>
</evidence>
<reference evidence="6 7" key="1">
    <citation type="submission" date="2017-08" db="EMBL/GenBank/DDBJ databases">
        <title>WGS of Clinical strains of the CDC Group NO-1 linked to zoonotic infections in humans.</title>
        <authorList>
            <person name="Bernier A.-M."/>
            <person name="Bernard K."/>
        </authorList>
    </citation>
    <scope>NUCLEOTIDE SEQUENCE [LARGE SCALE GENOMIC DNA]</scope>
    <source>
        <strain evidence="6 7">NML91-0035</strain>
    </source>
</reference>
<dbReference type="NCBIfam" id="NF041757">
    <property type="entry name" value="EfeO"/>
    <property type="match status" value="1"/>
</dbReference>
<sequence length="275" mass="30224">MTLKHLIATAALAALAGNVFAQAKAAALDLVAPIAEYKLYVSENVDQLVKDTSAFVEAVKAGDVEKAKTLYAPTRVSYEKVEPIAELFSDLDVAIDSRADDYEGAEKDPAFPGFHRIEYSLWAKKTADDVKPVADKLLADVKELQSRIAKLTFPPEIVVGGAAVLMEEVAATKISGEENRYSKKDLWDFKANVDGSYKIVELVRPLIAEKEKPFLAEVDKNFNTVFDILKKYEAKDGKGYVDYDQLSDKDRTVMAAAINKLAEDLSTLRGKLGLN</sequence>
<proteinExistence type="inferred from homology"/>
<comment type="caution">
    <text evidence="6">The sequence shown here is derived from an EMBL/GenBank/DDBJ whole genome shotgun (WGS) entry which is preliminary data.</text>
</comment>
<dbReference type="AlphaFoldDB" id="A0A2A2T354"/>
<evidence type="ECO:0000313" key="7">
    <source>
        <dbReference type="Proteomes" id="UP000217780"/>
    </source>
</evidence>
<evidence type="ECO:0000256" key="3">
    <source>
        <dbReference type="ARBA" id="ARBA00022729"/>
    </source>
</evidence>
<keyword evidence="6" id="KW-0449">Lipoprotein</keyword>
<keyword evidence="3 4" id="KW-0732">Signal</keyword>
<organism evidence="6 7">
    <name type="scientific">Vandammella animalimorsus</name>
    <dbReference type="NCBI Taxonomy" id="2029117"/>
    <lineage>
        <taxon>Bacteria</taxon>
        <taxon>Pseudomonadati</taxon>
        <taxon>Pseudomonadota</taxon>
        <taxon>Betaproteobacteria</taxon>
        <taxon>Burkholderiales</taxon>
        <taxon>Comamonadaceae</taxon>
        <taxon>Vandammella</taxon>
    </lineage>
</organism>
<dbReference type="PANTHER" id="PTHR39192:SF1">
    <property type="entry name" value="IRON UPTAKE SYSTEM COMPONENT EFEO"/>
    <property type="match status" value="1"/>
</dbReference>
<dbReference type="CDD" id="cd14656">
    <property type="entry name" value="Imelysin-like_EfeO"/>
    <property type="match status" value="1"/>
</dbReference>
<gene>
    <name evidence="6" type="ORF">CLI92_11710</name>
</gene>
<feature type="signal peptide" evidence="4">
    <location>
        <begin position="1"/>
        <end position="21"/>
    </location>
</feature>
<comment type="subcellular location">
    <subcellularLocation>
        <location evidence="1">Cell envelope</location>
    </subcellularLocation>
</comment>
<feature type="chain" id="PRO_5012246056" evidence="4">
    <location>
        <begin position="22"/>
        <end position="275"/>
    </location>
</feature>
<dbReference type="PANTHER" id="PTHR39192">
    <property type="entry name" value="IRON UPTAKE SYSTEM COMPONENT EFEO"/>
    <property type="match status" value="1"/>
</dbReference>
<dbReference type="InterPro" id="IPR053377">
    <property type="entry name" value="Iron_uptake_EfeM/EfeO"/>
</dbReference>
<dbReference type="NCBIfam" id="NF007697">
    <property type="entry name" value="PRK10378.1"/>
    <property type="match status" value="1"/>
</dbReference>
<evidence type="ECO:0000256" key="4">
    <source>
        <dbReference type="SAM" id="SignalP"/>
    </source>
</evidence>
<dbReference type="EMBL" id="NTBI01000012">
    <property type="protein sequence ID" value="PAX15905.1"/>
    <property type="molecule type" value="Genomic_DNA"/>
</dbReference>
<dbReference type="Pfam" id="PF09375">
    <property type="entry name" value="Peptidase_M75"/>
    <property type="match status" value="1"/>
</dbReference>
<name>A0A2A2T354_9BURK</name>
<evidence type="ECO:0000259" key="5">
    <source>
        <dbReference type="Pfam" id="PF09375"/>
    </source>
</evidence>
<comment type="similarity">
    <text evidence="2">Belongs to the EfeM/EfeO family.</text>
</comment>
<dbReference type="GO" id="GO:0030313">
    <property type="term" value="C:cell envelope"/>
    <property type="evidence" value="ECO:0007669"/>
    <property type="project" value="UniProtKB-SubCell"/>
</dbReference>
<dbReference type="Proteomes" id="UP000217780">
    <property type="component" value="Unassembled WGS sequence"/>
</dbReference>
<dbReference type="InterPro" id="IPR038352">
    <property type="entry name" value="Imelysin_sf"/>
</dbReference>
<evidence type="ECO:0000256" key="2">
    <source>
        <dbReference type="ARBA" id="ARBA00005989"/>
    </source>
</evidence>
<dbReference type="InterPro" id="IPR050894">
    <property type="entry name" value="EfeM/EfeO_iron_uptake"/>
</dbReference>
<feature type="domain" description="Imelysin-like" evidence="5">
    <location>
        <begin position="34"/>
        <end position="268"/>
    </location>
</feature>
<protein>
    <submittedName>
        <fullName evidence="6">EfeM/EfeO family lipoprotein</fullName>
    </submittedName>
</protein>